<dbReference type="SMART" id="SM00208">
    <property type="entry name" value="TNFR"/>
    <property type="match status" value="2"/>
</dbReference>
<evidence type="ECO:0000313" key="24">
    <source>
        <dbReference type="Proteomes" id="UP000028761"/>
    </source>
</evidence>
<dbReference type="GO" id="GO:0042110">
    <property type="term" value="P:T cell activation"/>
    <property type="evidence" value="ECO:0007669"/>
    <property type="project" value="Ensembl"/>
</dbReference>
<dbReference type="FunFam" id="2.10.50.10:FF:000033">
    <property type="entry name" value="CD27 molecule"/>
    <property type="match status" value="1"/>
</dbReference>
<protein>
    <recommendedName>
        <fullName evidence="14">CD27 antigen</fullName>
    </recommendedName>
    <alternativeName>
        <fullName evidence="17">CD27L receptor</fullName>
    </alternativeName>
    <alternativeName>
        <fullName evidence="15">T-cell activation antigen CD27</fullName>
    </alternativeName>
    <alternativeName>
        <fullName evidence="16">Tumor necrosis factor receptor superfamily member 7</fullName>
    </alternativeName>
</protein>
<dbReference type="GO" id="GO:0043027">
    <property type="term" value="F:cysteine-type endopeptidase inhibitor activity involved in apoptotic process"/>
    <property type="evidence" value="ECO:0007669"/>
    <property type="project" value="Ensembl"/>
</dbReference>
<evidence type="ECO:0000256" key="1">
    <source>
        <dbReference type="ARBA" id="ARBA00004251"/>
    </source>
</evidence>
<dbReference type="InterPro" id="IPR034000">
    <property type="entry name" value="TNFRSF7_N"/>
</dbReference>
<keyword evidence="4" id="KW-0053">Apoptosis</keyword>
<comment type="subcellular location">
    <subcellularLocation>
        <location evidence="1">Cell membrane</location>
        <topology evidence="1">Single-pass type I membrane protein</topology>
    </subcellularLocation>
</comment>
<dbReference type="AlphaFoldDB" id="A0A8I5MXU1"/>
<evidence type="ECO:0000256" key="4">
    <source>
        <dbReference type="ARBA" id="ARBA00022703"/>
    </source>
</evidence>
<evidence type="ECO:0000256" key="8">
    <source>
        <dbReference type="ARBA" id="ARBA00023136"/>
    </source>
</evidence>
<keyword evidence="24" id="KW-1185">Reference proteome</keyword>
<keyword evidence="8 20" id="KW-0472">Membrane</keyword>
<keyword evidence="11" id="KW-0325">Glycoprotein</keyword>
<gene>
    <name evidence="23" type="primary">CD27</name>
</gene>
<feature type="domain" description="TNFR-Cys" evidence="22">
    <location>
        <begin position="64"/>
        <end position="104"/>
    </location>
</feature>
<keyword evidence="6" id="KW-0677">Repeat</keyword>
<evidence type="ECO:0000256" key="7">
    <source>
        <dbReference type="ARBA" id="ARBA00022989"/>
    </source>
</evidence>
<dbReference type="GO" id="GO:0097191">
    <property type="term" value="P:extrinsic apoptotic signaling pathway"/>
    <property type="evidence" value="ECO:0007669"/>
    <property type="project" value="Ensembl"/>
</dbReference>
<evidence type="ECO:0000256" key="6">
    <source>
        <dbReference type="ARBA" id="ARBA00022737"/>
    </source>
</evidence>
<evidence type="ECO:0000256" key="17">
    <source>
        <dbReference type="ARBA" id="ARBA00081747"/>
    </source>
</evidence>
<evidence type="ECO:0000256" key="9">
    <source>
        <dbReference type="ARBA" id="ARBA00023157"/>
    </source>
</evidence>
<dbReference type="SUPFAM" id="SSF57586">
    <property type="entry name" value="TNF receptor-like"/>
    <property type="match status" value="2"/>
</dbReference>
<reference evidence="23" key="3">
    <citation type="submission" date="2025-09" db="UniProtKB">
        <authorList>
            <consortium name="Ensembl"/>
        </authorList>
    </citation>
    <scope>IDENTIFICATION</scope>
</reference>
<reference evidence="23" key="2">
    <citation type="submission" date="2025-08" db="UniProtKB">
        <authorList>
            <consortium name="Ensembl"/>
        </authorList>
    </citation>
    <scope>IDENTIFICATION</scope>
</reference>
<dbReference type="InterPro" id="IPR053126">
    <property type="entry name" value="CD27_receptor"/>
</dbReference>
<reference evidence="23 24" key="1">
    <citation type="submission" date="2012-03" db="EMBL/GenBank/DDBJ databases">
        <title>Whole Genome Assembly of Papio anubis.</title>
        <authorList>
            <person name="Liu Y.L."/>
            <person name="Abraham K.A."/>
            <person name="Akbar H.A."/>
            <person name="Ali S.A."/>
            <person name="Anosike U.A."/>
            <person name="Aqrawi P.A."/>
            <person name="Arias F.A."/>
            <person name="Attaway T.A."/>
            <person name="Awwad R.A."/>
            <person name="Babu C.B."/>
            <person name="Bandaranaike D.B."/>
            <person name="Battles P.B."/>
            <person name="Bell A.B."/>
            <person name="Beltran B.B."/>
            <person name="Berhane-Mersha D.B."/>
            <person name="Bess C.B."/>
            <person name="Bickham C.B."/>
            <person name="Bolden T.B."/>
            <person name="Carter K.C."/>
            <person name="Chau D.C."/>
            <person name="Chavez A.C."/>
            <person name="Clerc-Blankenburg K.C."/>
            <person name="Coyle M.C."/>
            <person name="Dao M.D."/>
            <person name="Davila M.L.D."/>
            <person name="Davy-Carroll L.D."/>
            <person name="Denson S.D."/>
            <person name="Dinh H.D."/>
            <person name="Fernandez S.F."/>
            <person name="Fernando P.F."/>
            <person name="Forbes L.F."/>
            <person name="Francis C.F."/>
            <person name="Francisco L.F."/>
            <person name="Fu Q.F."/>
            <person name="Garcia-Iii R.G."/>
            <person name="Garrett T.G."/>
            <person name="Gross S.G."/>
            <person name="Gubbala S.G."/>
            <person name="Hirani K.H."/>
            <person name="Hogues M.H."/>
            <person name="Hollins B.H."/>
            <person name="Jackson L.J."/>
            <person name="Javaid M.J."/>
            <person name="Jhangiani S.J."/>
            <person name="Johnson A.J."/>
            <person name="Johnson B.J."/>
            <person name="Jones J.J."/>
            <person name="Joshi V.J."/>
            <person name="Kalu J.K."/>
            <person name="Khan N.K."/>
            <person name="Korchina V.K."/>
            <person name="Kovar C.K."/>
            <person name="Lago L.L."/>
            <person name="Lara F.L."/>
            <person name="Le T.-K.L."/>
            <person name="Lee S.L."/>
            <person name="Legall-Iii F.L."/>
            <person name="Lemon S.L."/>
            <person name="Liu J.L."/>
            <person name="Liu Y.-S.L."/>
            <person name="Liyanage D.L."/>
            <person name="Lopez J.L."/>
            <person name="Lorensuhewa L.L."/>
            <person name="Mata R.M."/>
            <person name="Mathew T.M."/>
            <person name="Mercado C.M."/>
            <person name="Mercado I.M."/>
            <person name="Morales K.M."/>
            <person name="Morgan M.M."/>
            <person name="Munidasa M.M."/>
            <person name="Ngo D.N."/>
            <person name="Nguyen L.N."/>
            <person name="Nguyen T.N."/>
            <person name="Nguyen N.N."/>
            <person name="Obregon M.O."/>
            <person name="Okwuonu G.O."/>
            <person name="Ongeri F.O."/>
            <person name="Onwere C.O."/>
            <person name="Osifeso I.O."/>
            <person name="Parra A.P."/>
            <person name="Patil S.P."/>
            <person name="Perez A.P."/>
            <person name="Perez Y.P."/>
            <person name="Pham C.P."/>
            <person name="Pu L.-L.P."/>
            <person name="Puazo M.P."/>
            <person name="Quiroz J.Q."/>
            <person name="Rouhana J.R."/>
            <person name="Ruiz M.R."/>
            <person name="Ruiz S.-J.R."/>
            <person name="Saada N.S."/>
            <person name="Santibanez J.S."/>
            <person name="Scheel M.S."/>
            <person name="Schneider B.S."/>
            <person name="Simmons D.S."/>
            <person name="Sisson I.S."/>
            <person name="Tang L.-Y.T."/>
            <person name="Thornton R.T."/>
            <person name="Tisius J.T."/>
            <person name="Toledanes G.T."/>
            <person name="Trejos Z.T."/>
            <person name="Usmani K.U."/>
            <person name="Varghese R.V."/>
            <person name="Vattathil S.V."/>
            <person name="Vee V.V."/>
            <person name="Walker D.W."/>
            <person name="Weissenberger G.W."/>
            <person name="White C.W."/>
            <person name="Williams A.W."/>
            <person name="Woodworth J.W."/>
            <person name="Wright R.W."/>
            <person name="Zhu Y.Z."/>
            <person name="Han Y.H."/>
            <person name="Newsham I.N."/>
            <person name="Nazareth L.N."/>
            <person name="Worley K.W."/>
            <person name="Muzny D.M."/>
            <person name="Rogers J.R."/>
            <person name="Gibbs R.G."/>
        </authorList>
    </citation>
    <scope>NUCLEOTIDE SEQUENCE [LARGE SCALE GENOMIC DNA]</scope>
</reference>
<feature type="signal peptide" evidence="21">
    <location>
        <begin position="1"/>
        <end position="20"/>
    </location>
</feature>
<keyword evidence="9" id="KW-1015">Disulfide bond</keyword>
<evidence type="ECO:0000256" key="15">
    <source>
        <dbReference type="ARBA" id="ARBA00076047"/>
    </source>
</evidence>
<keyword evidence="10" id="KW-0675">Receptor</keyword>
<evidence type="ECO:0000256" key="21">
    <source>
        <dbReference type="SAM" id="SignalP"/>
    </source>
</evidence>
<keyword evidence="5 21" id="KW-0732">Signal</keyword>
<evidence type="ECO:0000256" key="13">
    <source>
        <dbReference type="ARBA" id="ARBA00065929"/>
    </source>
</evidence>
<dbReference type="GO" id="GO:0004888">
    <property type="term" value="F:transmembrane signaling receptor activity"/>
    <property type="evidence" value="ECO:0007669"/>
    <property type="project" value="Ensembl"/>
</dbReference>
<dbReference type="Ensembl" id="ENSPANT00000080787.1">
    <property type="protein sequence ID" value="ENSPANP00000050625.1"/>
    <property type="gene ID" value="ENSPANG00000010690.3"/>
</dbReference>
<dbReference type="PRINTS" id="PR01960">
    <property type="entry name" value="TNFACTORR7"/>
</dbReference>
<keyword evidence="3 20" id="KW-0812">Transmembrane</keyword>
<keyword evidence="2" id="KW-1003">Cell membrane</keyword>
<proteinExistence type="predicted"/>
<dbReference type="PROSITE" id="PS50050">
    <property type="entry name" value="TNFR_NGFR_2"/>
    <property type="match status" value="1"/>
</dbReference>
<feature type="transmembrane region" description="Helical" evidence="20">
    <location>
        <begin position="189"/>
        <end position="212"/>
    </location>
</feature>
<dbReference type="GO" id="GO:0045582">
    <property type="term" value="P:positive regulation of T cell differentiation"/>
    <property type="evidence" value="ECO:0007669"/>
    <property type="project" value="InterPro"/>
</dbReference>
<dbReference type="GO" id="GO:0090717">
    <property type="term" value="P:adaptive immune memory response involving T cells and B cells"/>
    <property type="evidence" value="ECO:0007669"/>
    <property type="project" value="Ensembl"/>
</dbReference>
<dbReference type="PROSITE" id="PS00652">
    <property type="entry name" value="TNFR_NGFR_1"/>
    <property type="match status" value="1"/>
</dbReference>
<evidence type="ECO:0000256" key="16">
    <source>
        <dbReference type="ARBA" id="ARBA00080386"/>
    </source>
</evidence>
<dbReference type="PANTHER" id="PTHR47496">
    <property type="entry name" value="CD27"/>
    <property type="match status" value="1"/>
</dbReference>
<accession>A0A8I5MXU1</accession>
<evidence type="ECO:0000256" key="19">
    <source>
        <dbReference type="SAM" id="MobiDB-lite"/>
    </source>
</evidence>
<evidence type="ECO:0000256" key="20">
    <source>
        <dbReference type="SAM" id="Phobius"/>
    </source>
</evidence>
<evidence type="ECO:0000256" key="18">
    <source>
        <dbReference type="PROSITE-ProRule" id="PRU00206"/>
    </source>
</evidence>
<dbReference type="GO" id="GO:0045579">
    <property type="term" value="P:positive regulation of B cell differentiation"/>
    <property type="evidence" value="ECO:0007669"/>
    <property type="project" value="InterPro"/>
</dbReference>
<dbReference type="PANTHER" id="PTHR47496:SF1">
    <property type="entry name" value="CD27 ANTIGEN"/>
    <property type="match status" value="1"/>
</dbReference>
<comment type="function">
    <text evidence="12">Costimulatory immune-checkpoint receptor expressed at the surface of T-cells, NK-cells and B-cells which binds to and is activated by its ligand CD70/CD27L expressed by B-cells. The CD70-CD27 signaling pathway mediates antigen-specific T-cell activation and expansion which in turn provides immune surveillance of B-cells. Mechanistically, CD70 ligation activates the TRAF2-PTPN6 axis that subsequently inhibits LCK phosphorylation to promote phenotypic and transcriptional adaptations of T-cell memory. In addition, activation by CD70 on early progenitor cells provides a negative feedback signal to leukocyte differentiation during immune activation and thus modulates hematopoiesis. Negatively regulates the function of Th2 lymphocytes in the adipose tissue.</text>
</comment>
<organism evidence="23 24">
    <name type="scientific">Papio anubis</name>
    <name type="common">Olive baboon</name>
    <dbReference type="NCBI Taxonomy" id="9555"/>
    <lineage>
        <taxon>Eukaryota</taxon>
        <taxon>Metazoa</taxon>
        <taxon>Chordata</taxon>
        <taxon>Craniata</taxon>
        <taxon>Vertebrata</taxon>
        <taxon>Euteleostomi</taxon>
        <taxon>Mammalia</taxon>
        <taxon>Eutheria</taxon>
        <taxon>Euarchontoglires</taxon>
        <taxon>Primates</taxon>
        <taxon>Haplorrhini</taxon>
        <taxon>Catarrhini</taxon>
        <taxon>Cercopithecidae</taxon>
        <taxon>Cercopithecinae</taxon>
        <taxon>Papio</taxon>
    </lineage>
</organism>
<evidence type="ECO:0000256" key="14">
    <source>
        <dbReference type="ARBA" id="ARBA00073748"/>
    </source>
</evidence>
<evidence type="ECO:0000256" key="11">
    <source>
        <dbReference type="ARBA" id="ARBA00023180"/>
    </source>
</evidence>
<evidence type="ECO:0000259" key="22">
    <source>
        <dbReference type="PROSITE" id="PS50050"/>
    </source>
</evidence>
<dbReference type="Pfam" id="PF00020">
    <property type="entry name" value="TNFR_c6"/>
    <property type="match status" value="1"/>
</dbReference>
<feature type="repeat" description="TNFR-Cys" evidence="18">
    <location>
        <begin position="64"/>
        <end position="104"/>
    </location>
</feature>
<evidence type="ECO:0000256" key="10">
    <source>
        <dbReference type="ARBA" id="ARBA00023170"/>
    </source>
</evidence>
<dbReference type="GO" id="GO:0009897">
    <property type="term" value="C:external side of plasma membrane"/>
    <property type="evidence" value="ECO:0007669"/>
    <property type="project" value="TreeGrafter"/>
</dbReference>
<dbReference type="GO" id="GO:0160162">
    <property type="term" value="P:CD27 signaling pathway"/>
    <property type="evidence" value="ECO:0007669"/>
    <property type="project" value="Ensembl"/>
</dbReference>
<feature type="region of interest" description="Disordered" evidence="19">
    <location>
        <begin position="320"/>
        <end position="339"/>
    </location>
</feature>
<feature type="chain" id="PRO_5035207155" description="CD27 antigen" evidence="21">
    <location>
        <begin position="21"/>
        <end position="389"/>
    </location>
</feature>
<comment type="subunit">
    <text evidence="13">Homodimer. Interacts with SIVA1; may play a role in apoptosis through association with SIVA1. Interacts with TRAF2. Interacts ith PTPN6.</text>
</comment>
<dbReference type="CDD" id="cd13408">
    <property type="entry name" value="TNFRSF7"/>
    <property type="match status" value="1"/>
</dbReference>
<sequence>MARPHPWWLCFLGTLVGLSATPAPKSCPERHYWAQGKLCCQMCEPGTFLVKDCDQHRKAAQCHPCVPGVSFSPDHHTRPHCESCRHCNSGLLIRNCTITANAVCACRNGWQCRDKECTECDPPPNPSLTTWPSQALSPHPQPTHLPYVNEMLEARTAGHMQTLADFRHRPARTLSTHWPPQRSLCSSDFIRIFVIFSGMFLVFTLAGTLFLHQQRKYRSSKRQNTGLRSCPCTTPQQLSPTAHAWNLTETHQFHFTSLGPSPSLPLAGVLLTPLPQAHLPLPISFSRLPLPPLLAKTHQISFCRQRRKSHGACRALSLQLPQGGGRQHHPHPRGLPKTGARLLPVSQHLPELHYSPGLHPTPPAIQGRMRPGSHHCSPILLSGPFPVYT</sequence>
<dbReference type="GeneTree" id="ENSGT00510000049297"/>
<keyword evidence="7 20" id="KW-1133">Transmembrane helix</keyword>
<comment type="caution">
    <text evidence="18">Lacks conserved residue(s) required for the propagation of feature annotation.</text>
</comment>
<name>A0A8I5MXU1_PAPAN</name>
<evidence type="ECO:0000256" key="2">
    <source>
        <dbReference type="ARBA" id="ARBA00022475"/>
    </source>
</evidence>
<evidence type="ECO:0000313" key="23">
    <source>
        <dbReference type="Ensembl" id="ENSPANP00000050625.1"/>
    </source>
</evidence>
<feature type="region of interest" description="Disordered" evidence="19">
    <location>
        <begin position="351"/>
        <end position="373"/>
    </location>
</feature>
<dbReference type="Gene3D" id="2.10.50.10">
    <property type="entry name" value="Tumor Necrosis Factor Receptor, subunit A, domain 2"/>
    <property type="match status" value="1"/>
</dbReference>
<evidence type="ECO:0000256" key="3">
    <source>
        <dbReference type="ARBA" id="ARBA00022692"/>
    </source>
</evidence>
<dbReference type="InterPro" id="IPR022328">
    <property type="entry name" value="TNFR_7"/>
</dbReference>
<evidence type="ECO:0000256" key="5">
    <source>
        <dbReference type="ARBA" id="ARBA00022729"/>
    </source>
</evidence>
<dbReference type="InterPro" id="IPR001368">
    <property type="entry name" value="TNFR/NGFR_Cys_rich_reg"/>
</dbReference>
<dbReference type="GO" id="GO:0043066">
    <property type="term" value="P:negative regulation of apoptotic process"/>
    <property type="evidence" value="ECO:0007669"/>
    <property type="project" value="Ensembl"/>
</dbReference>
<evidence type="ECO:0000256" key="12">
    <source>
        <dbReference type="ARBA" id="ARBA00058746"/>
    </source>
</evidence>
<dbReference type="Proteomes" id="UP000028761">
    <property type="component" value="Chromosome 9"/>
</dbReference>